<evidence type="ECO:0000256" key="2">
    <source>
        <dbReference type="SAM" id="SignalP"/>
    </source>
</evidence>
<protein>
    <recommendedName>
        <fullName evidence="3">DUF7939 domain-containing protein</fullName>
    </recommendedName>
</protein>
<evidence type="ECO:0000259" key="3">
    <source>
        <dbReference type="Pfam" id="PF25607"/>
    </source>
</evidence>
<evidence type="ECO:0000313" key="5">
    <source>
        <dbReference type="Proteomes" id="UP001630969"/>
    </source>
</evidence>
<dbReference type="InterPro" id="IPR057699">
    <property type="entry name" value="DUF7939"/>
</dbReference>
<feature type="signal peptide" evidence="2">
    <location>
        <begin position="1"/>
        <end position="28"/>
    </location>
</feature>
<proteinExistence type="predicted"/>
<dbReference type="Pfam" id="PF25607">
    <property type="entry name" value="DUF7939"/>
    <property type="match status" value="1"/>
</dbReference>
<gene>
    <name evidence="4" type="ORF">ACEUDJ_02340</name>
</gene>
<reference evidence="4 5" key="1">
    <citation type="submission" date="2024-09" db="EMBL/GenBank/DDBJ databases">
        <title>Aeromonas strains Genome sequencing and assembly.</title>
        <authorList>
            <person name="Hu X."/>
            <person name="Tang B."/>
        </authorList>
    </citation>
    <scope>NUCLEOTIDE SEQUENCE [LARGE SCALE GENOMIC DNA]</scope>
    <source>
        <strain evidence="4 5">NB23SCDHY001</strain>
    </source>
</reference>
<feature type="domain" description="DUF7939" evidence="3">
    <location>
        <begin position="428"/>
        <end position="507"/>
    </location>
</feature>
<feature type="region of interest" description="Disordered" evidence="1">
    <location>
        <begin position="28"/>
        <end position="55"/>
    </location>
</feature>
<evidence type="ECO:0000256" key="1">
    <source>
        <dbReference type="SAM" id="MobiDB-lite"/>
    </source>
</evidence>
<keyword evidence="2" id="KW-0732">Signal</keyword>
<accession>A0ABW9GKN9</accession>
<sequence length="535" mass="59252">MSRRHRQLAPPWLPWLLVALTAAGSALGTEPSLPRQKGGQGDGAMISSHQASPPPRVEILAAERPDEWRLIIEAPGRWPAGALIITPLLRQFAVGRVSLQQGMGEDGPSTRWLIPLHGQPAPLPPLPPLRLANWSIPLPPFPAREADTAPPPPRVTQRARLAHEGPLYPGQPFVYALHITLPDPVRQPGLEEPAHPDFTIRRLGEDEWRPGARAGEPGVLIRRWLFQARRAGDFTLTAPRLQASYLLGDRPQPLAGRAGPLSLHVDEAPVPLVARRLTLSQQFTSRQATLGEPIIRTLRLRLEDGDGSQVSLPEVHVAGLRVQGDGSQRRERFLANGRLLYEQEWRQALRATQPGDYLLPEIRLPWLNTRNGRIEQLILPGQRVSFAPDPASPSASAAPSGPRVPLLIWALLPLLLVPCRPRLGRWLAFYRLQQALRRGDAEDSRHALLHWRRRRWPGPLSPAILWPGEIPVSAPMAAALDTLQAACFGTLTHFDGAPLALALCAYETRGIAGLLRRVAWLDGTYRHKDHHKETQ</sequence>
<organism evidence="4 5">
    <name type="scientific">Aeromonas bivalvium</name>
    <dbReference type="NCBI Taxonomy" id="440079"/>
    <lineage>
        <taxon>Bacteria</taxon>
        <taxon>Pseudomonadati</taxon>
        <taxon>Pseudomonadota</taxon>
        <taxon>Gammaproteobacteria</taxon>
        <taxon>Aeromonadales</taxon>
        <taxon>Aeromonadaceae</taxon>
        <taxon>Aeromonas</taxon>
    </lineage>
</organism>
<dbReference type="EMBL" id="JBGXBU010000001">
    <property type="protein sequence ID" value="MFM4891721.1"/>
    <property type="molecule type" value="Genomic_DNA"/>
</dbReference>
<dbReference type="Proteomes" id="UP001630969">
    <property type="component" value="Unassembled WGS sequence"/>
</dbReference>
<comment type="caution">
    <text evidence="4">The sequence shown here is derived from an EMBL/GenBank/DDBJ whole genome shotgun (WGS) entry which is preliminary data.</text>
</comment>
<dbReference type="GeneID" id="97218901"/>
<evidence type="ECO:0000313" key="4">
    <source>
        <dbReference type="EMBL" id="MFM4891721.1"/>
    </source>
</evidence>
<feature type="chain" id="PRO_5046010135" description="DUF7939 domain-containing protein" evidence="2">
    <location>
        <begin position="29"/>
        <end position="535"/>
    </location>
</feature>
<keyword evidence="5" id="KW-1185">Reference proteome</keyword>
<name>A0ABW9GKN9_9GAMM</name>
<dbReference type="RefSeq" id="WP_408787826.1">
    <property type="nucleotide sequence ID" value="NZ_JBGXBU010000001.1"/>
</dbReference>